<feature type="transmembrane region" description="Helical" evidence="8">
    <location>
        <begin position="370"/>
        <end position="397"/>
    </location>
</feature>
<dbReference type="GO" id="GO:0005886">
    <property type="term" value="C:plasma membrane"/>
    <property type="evidence" value="ECO:0007669"/>
    <property type="project" value="UniProtKB-SubCell"/>
</dbReference>
<reference evidence="11 12" key="1">
    <citation type="submission" date="2016-09" db="EMBL/GenBank/DDBJ databases">
        <title>Draft genome sequence for the type strain of Desulfuribacillus alkaliarsenatis AHT28, an obligately anaerobic, sulfidogenic bacterium isolated from Russian soda lake sediments.</title>
        <authorList>
            <person name="Abin C.A."/>
            <person name="Hollibaugh J.T."/>
        </authorList>
    </citation>
    <scope>NUCLEOTIDE SEQUENCE [LARGE SCALE GENOMIC DNA]</scope>
    <source>
        <strain evidence="11 12">AHT28</strain>
    </source>
</reference>
<evidence type="ECO:0000256" key="8">
    <source>
        <dbReference type="SAM" id="Phobius"/>
    </source>
</evidence>
<organism evidence="11 12">
    <name type="scientific">Desulfuribacillus alkaliarsenatis</name>
    <dbReference type="NCBI Taxonomy" id="766136"/>
    <lineage>
        <taxon>Bacteria</taxon>
        <taxon>Bacillati</taxon>
        <taxon>Bacillota</taxon>
        <taxon>Desulfuribacillia</taxon>
        <taxon>Desulfuribacillales</taxon>
        <taxon>Desulfuribacillaceae</taxon>
        <taxon>Desulfuribacillus</taxon>
    </lineage>
</organism>
<evidence type="ECO:0000256" key="6">
    <source>
        <dbReference type="ARBA" id="ARBA00022989"/>
    </source>
</evidence>
<keyword evidence="2" id="KW-0813">Transport</keyword>
<evidence type="ECO:0000256" key="5">
    <source>
        <dbReference type="ARBA" id="ARBA00022840"/>
    </source>
</evidence>
<keyword evidence="5" id="KW-0067">ATP-binding</keyword>
<dbReference type="GO" id="GO:0140359">
    <property type="term" value="F:ABC-type transporter activity"/>
    <property type="evidence" value="ECO:0007669"/>
    <property type="project" value="InterPro"/>
</dbReference>
<dbReference type="GO" id="GO:0016887">
    <property type="term" value="F:ATP hydrolysis activity"/>
    <property type="evidence" value="ECO:0007669"/>
    <property type="project" value="InterPro"/>
</dbReference>
<dbReference type="InterPro" id="IPR003593">
    <property type="entry name" value="AAA+_ATPase"/>
</dbReference>
<dbReference type="PROSITE" id="PS50929">
    <property type="entry name" value="ABC_TM1F"/>
    <property type="match status" value="1"/>
</dbReference>
<feature type="transmembrane region" description="Helical" evidence="8">
    <location>
        <begin position="251"/>
        <end position="270"/>
    </location>
</feature>
<feature type="transmembrane region" description="Helical" evidence="8">
    <location>
        <begin position="173"/>
        <end position="197"/>
    </location>
</feature>
<evidence type="ECO:0000256" key="2">
    <source>
        <dbReference type="ARBA" id="ARBA00022448"/>
    </source>
</evidence>
<dbReference type="Gene3D" id="3.40.50.300">
    <property type="entry name" value="P-loop containing nucleotide triphosphate hydrolases"/>
    <property type="match status" value="1"/>
</dbReference>
<dbReference type="EMBL" id="MIJE01000001">
    <property type="protein sequence ID" value="OEF98226.1"/>
    <property type="molecule type" value="Genomic_DNA"/>
</dbReference>
<dbReference type="InterPro" id="IPR027417">
    <property type="entry name" value="P-loop_NTPase"/>
</dbReference>
<dbReference type="SMART" id="SM00382">
    <property type="entry name" value="AAA"/>
    <property type="match status" value="1"/>
</dbReference>
<dbReference type="AlphaFoldDB" id="A0A1E5G4X7"/>
<evidence type="ECO:0000313" key="11">
    <source>
        <dbReference type="EMBL" id="OEF98226.1"/>
    </source>
</evidence>
<dbReference type="InterPro" id="IPR003439">
    <property type="entry name" value="ABC_transporter-like_ATP-bd"/>
</dbReference>
<evidence type="ECO:0000313" key="12">
    <source>
        <dbReference type="Proteomes" id="UP000094296"/>
    </source>
</evidence>
<evidence type="ECO:0000256" key="3">
    <source>
        <dbReference type="ARBA" id="ARBA00022692"/>
    </source>
</evidence>
<feature type="transmembrane region" description="Helical" evidence="8">
    <location>
        <begin position="276"/>
        <end position="294"/>
    </location>
</feature>
<feature type="transmembrane region" description="Helical" evidence="8">
    <location>
        <begin position="30"/>
        <end position="50"/>
    </location>
</feature>
<accession>A0A1E5G4X7</accession>
<dbReference type="InterPro" id="IPR036640">
    <property type="entry name" value="ABC1_TM_sf"/>
</dbReference>
<keyword evidence="7 8" id="KW-0472">Membrane</keyword>
<evidence type="ECO:0000256" key="1">
    <source>
        <dbReference type="ARBA" id="ARBA00004651"/>
    </source>
</evidence>
<dbReference type="GO" id="GO:0005524">
    <property type="term" value="F:ATP binding"/>
    <property type="evidence" value="ECO:0007669"/>
    <property type="project" value="UniProtKB-KW"/>
</dbReference>
<evidence type="ECO:0008006" key="13">
    <source>
        <dbReference type="Google" id="ProtNLM"/>
    </source>
</evidence>
<dbReference type="InterPro" id="IPR039421">
    <property type="entry name" value="Type_1_exporter"/>
</dbReference>
<dbReference type="Pfam" id="PF00005">
    <property type="entry name" value="ABC_tran"/>
    <property type="match status" value="1"/>
</dbReference>
<dbReference type="InterPro" id="IPR011527">
    <property type="entry name" value="ABC1_TM_dom"/>
</dbReference>
<dbReference type="PANTHER" id="PTHR24221">
    <property type="entry name" value="ATP-BINDING CASSETTE SUB-FAMILY B"/>
    <property type="match status" value="1"/>
</dbReference>
<evidence type="ECO:0000259" key="10">
    <source>
        <dbReference type="PROSITE" id="PS50929"/>
    </source>
</evidence>
<feature type="domain" description="ABC transporter" evidence="9">
    <location>
        <begin position="454"/>
        <end position="688"/>
    </location>
</feature>
<dbReference type="CDD" id="cd18544">
    <property type="entry name" value="ABC_6TM_TmrA_like"/>
    <property type="match status" value="1"/>
</dbReference>
<evidence type="ECO:0000256" key="4">
    <source>
        <dbReference type="ARBA" id="ARBA00022741"/>
    </source>
</evidence>
<sequence>MKYSVSEESGLGKPYDGKLMSRLMKYVRPYRFIFFITFILVLIVTASQLARPYIIKVAIDDHINGMYIPMVVLDYVDTPQAEIELQVEIERGFFVFDGELLTRKQEFAEHDSIRQIVRDNNQYYLIHGVIEHPTNPISVELLPTGEYLIDGNIGILLTDTQVQQIRDYDIRSLIIISAIFLAIILIGFVVGYAKFYLLQYIGQRVVYDIREQAFAHLQKMSLSYFDSNPVGRIVTRITNDIENLNEMYTSVIINLFKDLLMIVGIMGILLYLDYRLALVSFATIPLMVIITVFYRKRARAAFRELRVQLAKINSHIQESLSGVKIIQAFGLGKRKFEEFFNINLAHFKANFRELIIFALFRPSMDLVYKLTLALLVWYGGGSVIQGAIQFGVLYAFIQYTEQFFRPIRDLAEKYNIMQSAMASSERLFQLLDEPEQIKEVAVPVKLSTPIKGQIEFENVSFAYNDNQPILKNVSFSIKPGETVAIVGATGSGKTTILHLLARFYDIDSGVIRVDGIDIREMAKDELRGMIGIVQQDVFLFTGDIKSNISLKNPAISEQQVVNVAKYVNADEFIQKLPNKYDEPVTERGSTLSTGQRQLLAFARTLAHEPKILLLDEATANIDTYTEQLIQDALPKLSNGRTTLIVAHRLSTIQNADRILVIHKGRLVEQGTHEELLRKQCYYYTLYKMQYATSHTDKIWG</sequence>
<feature type="domain" description="ABC transmembrane type-1" evidence="10">
    <location>
        <begin position="35"/>
        <end position="419"/>
    </location>
</feature>
<dbReference type="RefSeq" id="WP_069641718.1">
    <property type="nucleotide sequence ID" value="NZ_MIJE01000001.1"/>
</dbReference>
<evidence type="ECO:0000256" key="7">
    <source>
        <dbReference type="ARBA" id="ARBA00023136"/>
    </source>
</evidence>
<comment type="caution">
    <text evidence="11">The sequence shown here is derived from an EMBL/GenBank/DDBJ whole genome shotgun (WGS) entry which is preliminary data.</text>
</comment>
<dbReference type="PROSITE" id="PS50893">
    <property type="entry name" value="ABC_TRANSPORTER_2"/>
    <property type="match status" value="1"/>
</dbReference>
<dbReference type="FunFam" id="3.40.50.300:FF:000287">
    <property type="entry name" value="Multidrug ABC transporter ATP-binding protein"/>
    <property type="match status" value="1"/>
</dbReference>
<gene>
    <name evidence="11" type="ORF">BHF68_00635</name>
</gene>
<keyword evidence="4" id="KW-0547">Nucleotide-binding</keyword>
<evidence type="ECO:0000259" key="9">
    <source>
        <dbReference type="PROSITE" id="PS50893"/>
    </source>
</evidence>
<dbReference type="STRING" id="766136.BHF68_00635"/>
<dbReference type="Pfam" id="PF00664">
    <property type="entry name" value="ABC_membrane"/>
    <property type="match status" value="1"/>
</dbReference>
<keyword evidence="3 8" id="KW-0812">Transmembrane</keyword>
<dbReference type="OrthoDB" id="9770415at2"/>
<protein>
    <recommendedName>
        <fullName evidence="13">ABC transporter ATP-binding protein</fullName>
    </recommendedName>
</protein>
<dbReference type="Gene3D" id="1.20.1560.10">
    <property type="entry name" value="ABC transporter type 1, transmembrane domain"/>
    <property type="match status" value="1"/>
</dbReference>
<keyword evidence="12" id="KW-1185">Reference proteome</keyword>
<dbReference type="PANTHER" id="PTHR24221:SF587">
    <property type="entry name" value="ABC TRANSPORTER RELATED"/>
    <property type="match status" value="1"/>
</dbReference>
<comment type="subcellular location">
    <subcellularLocation>
        <location evidence="1">Cell membrane</location>
        <topology evidence="1">Multi-pass membrane protein</topology>
    </subcellularLocation>
</comment>
<dbReference type="CDD" id="cd03254">
    <property type="entry name" value="ABCC_Glucan_exporter_like"/>
    <property type="match status" value="1"/>
</dbReference>
<keyword evidence="6 8" id="KW-1133">Transmembrane helix</keyword>
<proteinExistence type="predicted"/>
<dbReference type="SUPFAM" id="SSF90123">
    <property type="entry name" value="ABC transporter transmembrane region"/>
    <property type="match status" value="1"/>
</dbReference>
<dbReference type="Proteomes" id="UP000094296">
    <property type="component" value="Unassembled WGS sequence"/>
</dbReference>
<dbReference type="SUPFAM" id="SSF52540">
    <property type="entry name" value="P-loop containing nucleoside triphosphate hydrolases"/>
    <property type="match status" value="1"/>
</dbReference>
<name>A0A1E5G4X7_9FIRM</name>